<dbReference type="EMBL" id="CAUYUE010000017">
    <property type="protein sequence ID" value="CAK0787652.1"/>
    <property type="molecule type" value="Genomic_DNA"/>
</dbReference>
<sequence>MALRLLLVSLLLACVATSQAAQIADAEGQGGARRLLDVAMAPDDIVNGTYPNATVYVSLDPSYQSGCTPWWERVQAGATQCPKACAVSFDPSTTAQLSPLNVKVEKGSVSRIMPRPIKGSYLSVNGTVPKANPDEFQRISSDTGLVLVQYTASGTTNTKFTAIMGLIKKDPTANGQAVPAKVGTQQGQAKHIPYCFFNVTWTIVPPGSIKGAAKAGGTPAPAPLPATAARKPAAPAPELATAAKKPAAPAPDAATASDAETATPAAPKTAAAAAPAAADDLGSGGY</sequence>
<reference evidence="3 4" key="1">
    <citation type="submission" date="2023-10" db="EMBL/GenBank/DDBJ databases">
        <authorList>
            <person name="Maclean D."/>
            <person name="Macfadyen A."/>
        </authorList>
    </citation>
    <scope>NUCLEOTIDE SEQUENCE [LARGE SCALE GENOMIC DNA]</scope>
</reference>
<protein>
    <submittedName>
        <fullName evidence="3">Uncharacterized protein</fullName>
    </submittedName>
</protein>
<evidence type="ECO:0000256" key="1">
    <source>
        <dbReference type="SAM" id="MobiDB-lite"/>
    </source>
</evidence>
<name>A0AAV1IK43_9CHLO</name>
<accession>A0AAV1IK43</accession>
<keyword evidence="2" id="KW-0732">Signal</keyword>
<dbReference type="AlphaFoldDB" id="A0AAV1IK43"/>
<comment type="caution">
    <text evidence="3">The sequence shown here is derived from an EMBL/GenBank/DDBJ whole genome shotgun (WGS) entry which is preliminary data.</text>
</comment>
<feature type="chain" id="PRO_5043337197" evidence="2">
    <location>
        <begin position="21"/>
        <end position="286"/>
    </location>
</feature>
<gene>
    <name evidence="3" type="ORF">CVIRNUC_010874</name>
</gene>
<proteinExistence type="predicted"/>
<evidence type="ECO:0000313" key="4">
    <source>
        <dbReference type="Proteomes" id="UP001314263"/>
    </source>
</evidence>
<feature type="signal peptide" evidence="2">
    <location>
        <begin position="1"/>
        <end position="20"/>
    </location>
</feature>
<evidence type="ECO:0000313" key="3">
    <source>
        <dbReference type="EMBL" id="CAK0787652.1"/>
    </source>
</evidence>
<organism evidence="3 4">
    <name type="scientific">Coccomyxa viridis</name>
    <dbReference type="NCBI Taxonomy" id="1274662"/>
    <lineage>
        <taxon>Eukaryota</taxon>
        <taxon>Viridiplantae</taxon>
        <taxon>Chlorophyta</taxon>
        <taxon>core chlorophytes</taxon>
        <taxon>Trebouxiophyceae</taxon>
        <taxon>Trebouxiophyceae incertae sedis</taxon>
        <taxon>Coccomyxaceae</taxon>
        <taxon>Coccomyxa</taxon>
    </lineage>
</organism>
<dbReference type="Proteomes" id="UP001314263">
    <property type="component" value="Unassembled WGS sequence"/>
</dbReference>
<keyword evidence="4" id="KW-1185">Reference proteome</keyword>
<feature type="region of interest" description="Disordered" evidence="1">
    <location>
        <begin position="211"/>
        <end position="286"/>
    </location>
</feature>
<evidence type="ECO:0000256" key="2">
    <source>
        <dbReference type="SAM" id="SignalP"/>
    </source>
</evidence>
<feature type="compositionally biased region" description="Low complexity" evidence="1">
    <location>
        <begin position="212"/>
        <end position="278"/>
    </location>
</feature>